<dbReference type="UniPathway" id="UPA00219"/>
<feature type="region of interest" description="Disordered" evidence="8">
    <location>
        <begin position="41"/>
        <end position="70"/>
    </location>
</feature>
<dbReference type="AlphaFoldDB" id="Q7X2V6"/>
<dbReference type="InterPro" id="IPR038063">
    <property type="entry name" value="Transpep_catalytic_dom"/>
</dbReference>
<dbReference type="InterPro" id="IPR052905">
    <property type="entry name" value="LD-transpeptidase_YkuD-like"/>
</dbReference>
<evidence type="ECO:0000256" key="5">
    <source>
        <dbReference type="ARBA" id="ARBA00022984"/>
    </source>
</evidence>
<dbReference type="CDD" id="cd16913">
    <property type="entry name" value="YkuD_like"/>
    <property type="match status" value="1"/>
</dbReference>
<dbReference type="Gene3D" id="2.40.440.10">
    <property type="entry name" value="L,D-transpeptidase catalytic domain-like"/>
    <property type="match status" value="1"/>
</dbReference>
<evidence type="ECO:0000256" key="6">
    <source>
        <dbReference type="ARBA" id="ARBA00023316"/>
    </source>
</evidence>
<dbReference type="PANTHER" id="PTHR41533:SF2">
    <property type="entry name" value="BLR7131 PROTEIN"/>
    <property type="match status" value="1"/>
</dbReference>
<name>Q7X2V6_9BACT</name>
<comment type="similarity">
    <text evidence="2">Belongs to the YkuD family.</text>
</comment>
<comment type="pathway">
    <text evidence="1 7">Cell wall biogenesis; peptidoglycan biosynthesis.</text>
</comment>
<evidence type="ECO:0000259" key="9">
    <source>
        <dbReference type="PROSITE" id="PS52029"/>
    </source>
</evidence>
<keyword evidence="4 7" id="KW-0133">Cell shape</keyword>
<protein>
    <recommendedName>
        <fullName evidence="9">L,D-TPase catalytic domain-containing protein</fullName>
    </recommendedName>
</protein>
<dbReference type="GO" id="GO:0016740">
    <property type="term" value="F:transferase activity"/>
    <property type="evidence" value="ECO:0007669"/>
    <property type="project" value="UniProtKB-KW"/>
</dbReference>
<evidence type="ECO:0000256" key="3">
    <source>
        <dbReference type="ARBA" id="ARBA00022679"/>
    </source>
</evidence>
<proteinExistence type="inferred from homology"/>
<dbReference type="PANTHER" id="PTHR41533">
    <property type="entry name" value="L,D-TRANSPEPTIDASE HI_1667-RELATED"/>
    <property type="match status" value="1"/>
</dbReference>
<evidence type="ECO:0000256" key="8">
    <source>
        <dbReference type="SAM" id="MobiDB-lite"/>
    </source>
</evidence>
<organism evidence="10">
    <name type="scientific">uncultured Acidobacteriota bacterium</name>
    <dbReference type="NCBI Taxonomy" id="171953"/>
    <lineage>
        <taxon>Bacteria</taxon>
        <taxon>Pseudomonadati</taxon>
        <taxon>Acidobacteriota</taxon>
        <taxon>environmental samples</taxon>
    </lineage>
</organism>
<keyword evidence="3" id="KW-0808">Transferase</keyword>
<keyword evidence="6 7" id="KW-0961">Cell wall biogenesis/degradation</keyword>
<dbReference type="PROSITE" id="PS51257">
    <property type="entry name" value="PROKAR_LIPOPROTEIN"/>
    <property type="match status" value="1"/>
</dbReference>
<reference evidence="10" key="1">
    <citation type="journal article" date="2003" name="Mol. Microbiol.">
        <title>Acidobacteria form a coherent but highly diverse group within the bacterial domain: evidence from environmental genomics.</title>
        <authorList>
            <person name="Quaiser A."/>
            <person name="Ochsenreiter T."/>
            <person name="Lanz C."/>
            <person name="Schuster S.C."/>
            <person name="Treusch A.H."/>
            <person name="Eck J."/>
            <person name="Schleper C."/>
        </authorList>
    </citation>
    <scope>NUCLEOTIDE SEQUENCE</scope>
</reference>
<dbReference type="GO" id="GO:0009252">
    <property type="term" value="P:peptidoglycan biosynthetic process"/>
    <property type="evidence" value="ECO:0007669"/>
    <property type="project" value="UniProtKB-UniPathway"/>
</dbReference>
<dbReference type="Pfam" id="PF03734">
    <property type="entry name" value="YkuD"/>
    <property type="match status" value="1"/>
</dbReference>
<dbReference type="GO" id="GO:0071555">
    <property type="term" value="P:cell wall organization"/>
    <property type="evidence" value="ECO:0007669"/>
    <property type="project" value="UniProtKB-UniRule"/>
</dbReference>
<evidence type="ECO:0000313" key="10">
    <source>
        <dbReference type="EMBL" id="AAP58608.1"/>
    </source>
</evidence>
<feature type="domain" description="L,D-TPase catalytic" evidence="9">
    <location>
        <begin position="88"/>
        <end position="223"/>
    </location>
</feature>
<evidence type="ECO:0000256" key="7">
    <source>
        <dbReference type="PROSITE-ProRule" id="PRU01373"/>
    </source>
</evidence>
<feature type="active site" description="Proton donor/acceptor" evidence="7">
    <location>
        <position position="181"/>
    </location>
</feature>
<evidence type="ECO:0000256" key="1">
    <source>
        <dbReference type="ARBA" id="ARBA00004752"/>
    </source>
</evidence>
<evidence type="ECO:0000256" key="2">
    <source>
        <dbReference type="ARBA" id="ARBA00005992"/>
    </source>
</evidence>
<dbReference type="GO" id="GO:0008360">
    <property type="term" value="P:regulation of cell shape"/>
    <property type="evidence" value="ECO:0007669"/>
    <property type="project" value="UniProtKB-UniRule"/>
</dbReference>
<sequence>MVKSRASSSRSTRGHLVLVSLRRVLVMGLFVSSCLTAAYGQESSATPTPTPTASPSPQATDTNESERSDKLTGGHIETAEFAPDQPDIRLTLNVPTFRLTLWQNGKEVKSYYIGVGMKEHPLDIGAREAREIIWNPAWIPPPSDWVREMKGVSPGEVIKASDPRNPLGKLKIPLGDSYLIHQARGWSDVGNLVSHGCVRMPRPELYDLADKIVAARSLPVSSKRIEAAKHSFKTLVVRFDSPLSVDINYDTMVIEDGTLHLYPDVYGRGTNQPARLRATLEAANIDVSNLKNETLKKMLRKVNRRTQFVVETSSIAAGRALEDGRVMPLIPKRKT</sequence>
<accession>Q7X2V6</accession>
<keyword evidence="5 7" id="KW-0573">Peptidoglycan synthesis</keyword>
<dbReference type="GO" id="GO:0004180">
    <property type="term" value="F:carboxypeptidase activity"/>
    <property type="evidence" value="ECO:0007669"/>
    <property type="project" value="UniProtKB-ARBA"/>
</dbReference>
<dbReference type="InterPro" id="IPR005490">
    <property type="entry name" value="LD_TPept_cat_dom"/>
</dbReference>
<dbReference type="SUPFAM" id="SSF141523">
    <property type="entry name" value="L,D-transpeptidase catalytic domain-like"/>
    <property type="match status" value="1"/>
</dbReference>
<evidence type="ECO:0000256" key="4">
    <source>
        <dbReference type="ARBA" id="ARBA00022960"/>
    </source>
</evidence>
<dbReference type="PROSITE" id="PS52029">
    <property type="entry name" value="LD_TPASE"/>
    <property type="match status" value="1"/>
</dbReference>
<dbReference type="EMBL" id="AH012920">
    <property type="protein sequence ID" value="AAP58608.1"/>
    <property type="molecule type" value="Genomic_DNA"/>
</dbReference>
<feature type="active site" description="Nucleophile" evidence="7">
    <location>
        <position position="197"/>
    </location>
</feature>